<protein>
    <submittedName>
        <fullName evidence="10">Calmodulin-binding transcription activator 5</fullName>
    </submittedName>
</protein>
<comment type="similarity">
    <text evidence="2">Belongs to the CAMTA family.</text>
</comment>
<dbReference type="InterPro" id="IPR014756">
    <property type="entry name" value="Ig_E-set"/>
</dbReference>
<evidence type="ECO:0000256" key="4">
    <source>
        <dbReference type="ARBA" id="ARBA00023159"/>
    </source>
</evidence>
<reference evidence="10" key="1">
    <citation type="submission" date="2015-07" db="EMBL/GenBank/DDBJ databases">
        <title>Transcriptome Assembly of Anthurium amnicola.</title>
        <authorList>
            <person name="Suzuki J."/>
        </authorList>
    </citation>
    <scope>NUCLEOTIDE SEQUENCE</scope>
</reference>
<evidence type="ECO:0000256" key="2">
    <source>
        <dbReference type="ARBA" id="ARBA00008267"/>
    </source>
</evidence>
<accession>A0A1D1Y2X2</accession>
<evidence type="ECO:0000256" key="5">
    <source>
        <dbReference type="ARBA" id="ARBA00023163"/>
    </source>
</evidence>
<keyword evidence="5" id="KW-0804">Transcription</keyword>
<dbReference type="PROSITE" id="PS50088">
    <property type="entry name" value="ANK_REPEAT"/>
    <property type="match status" value="1"/>
</dbReference>
<evidence type="ECO:0000256" key="8">
    <source>
        <dbReference type="SAM" id="MobiDB-lite"/>
    </source>
</evidence>
<name>A0A1D1Y2X2_9ARAE</name>
<proteinExistence type="inferred from homology"/>
<feature type="domain" description="CG-1" evidence="9">
    <location>
        <begin position="25"/>
        <end position="151"/>
    </location>
</feature>
<dbReference type="InterPro" id="IPR036770">
    <property type="entry name" value="Ankyrin_rpt-contain_sf"/>
</dbReference>
<dbReference type="AlphaFoldDB" id="A0A1D1Y2X2"/>
<feature type="region of interest" description="Disordered" evidence="8">
    <location>
        <begin position="268"/>
        <end position="288"/>
    </location>
</feature>
<sequence length="959" mass="107603">MEGGSPVPLAAWDVHGFHTTADLNIERIMEDASTRWLRPNEIYAILSNYTHFKIQPQPLMNPEGGKLLLFDRNMLRNFRKDGHNWRKKKDGKTVQEAHEKLKIGTEERIHVYYARSEDDPNFYRRCYWLLDRDLERIVLVHYRHTLEDYANQQVSTAVECHDNLPLTNTLRHCYPLTPLNSTSGSSHVDTSGSVVLSEEINSKEDYAICAGSGFLSANKSTEVEIHDLALDMINEFDWGSLVVVEPQTSNDFSASGGGNVLPLYQKVEHEQRSSRDNSNILKDSSCEHPNRINTSTGFIAVNQPLQGYLQPTVVDQNTISKMLVSMNTNAQGTDFQMLSTIPGTCDDGALQTQNSFGQWDYIVDDVPGSLHDLQLGSQVSDVQESKALAVADNPCGPEQVFNIKDISPSWSCAHEETKVIVIGHFHESHKHLGSSNVFFVFGDIYVPAEMIQHGVYRSMVLPYAPGLVNFYLSLDGQTPISQVMKFEFRPAEGISKSVASSHDVDIDEFKQKDFEILIRLVRLLFSASNNISILANGISANSLKGVKRFLSVTSPSLEKDWLHLLKLVGNKETSFLSVNHHLLELVLKNKLQEWLLTKVAEGCRTTDLDNQGLGVIHLCAILDYTWAAHLFKASGLSLDFRDAFGWTALHWAAYCGSMDMVAALLSSGANPSLVTDPTAKFPGGCTAADLASQEGYEGLGAYLAEKALTAHFEAMTLSGNVTAPAAHISTEPVSSENIESGSSEQEVLLKYSIAAYRNAADAADRINSAFRERFLKLQVKAAQLANSEAEATYIVSALKIQKAFRTHSRRKMMKAAARIQGTYRTWQARKNFLNMRRQVTKIQAVYRGHLVRRQYRKILWSVGVLEKAVLRWRLKRKGLRGLQVESVEASRVVDKGENCIEEDFYRISQQQAEERVNRSVVRVQAMFRSHRTQQEYRKMKLAHDKAKLEFNEFANSGQS</sequence>
<gene>
    <name evidence="10" type="primary">CMTA5_0</name>
    <name evidence="10" type="ORF">g.40835</name>
</gene>
<dbReference type="PROSITE" id="PS50096">
    <property type="entry name" value="IQ"/>
    <property type="match status" value="4"/>
</dbReference>
<comment type="subcellular location">
    <subcellularLocation>
        <location evidence="1">Nucleus</location>
    </subcellularLocation>
</comment>
<evidence type="ECO:0000259" key="9">
    <source>
        <dbReference type="PROSITE" id="PS51437"/>
    </source>
</evidence>
<dbReference type="SMART" id="SM00015">
    <property type="entry name" value="IQ"/>
    <property type="match status" value="3"/>
</dbReference>
<dbReference type="Gene3D" id="1.25.40.20">
    <property type="entry name" value="Ankyrin repeat-containing domain"/>
    <property type="match status" value="1"/>
</dbReference>
<dbReference type="SUPFAM" id="SSF81296">
    <property type="entry name" value="E set domains"/>
    <property type="match status" value="1"/>
</dbReference>
<dbReference type="PANTHER" id="PTHR23335">
    <property type="entry name" value="CALMODULIN-BINDING TRANSCRIPTION ACTIVATOR CAMTA"/>
    <property type="match status" value="1"/>
</dbReference>
<dbReference type="InterPro" id="IPR027417">
    <property type="entry name" value="P-loop_NTPase"/>
</dbReference>
<dbReference type="InterPro" id="IPR013783">
    <property type="entry name" value="Ig-like_fold"/>
</dbReference>
<evidence type="ECO:0000256" key="7">
    <source>
        <dbReference type="PROSITE-ProRule" id="PRU00023"/>
    </source>
</evidence>
<evidence type="ECO:0000256" key="6">
    <source>
        <dbReference type="ARBA" id="ARBA00023242"/>
    </source>
</evidence>
<dbReference type="SUPFAM" id="SSF48403">
    <property type="entry name" value="Ankyrin repeat"/>
    <property type="match status" value="1"/>
</dbReference>
<dbReference type="Pfam" id="PF03859">
    <property type="entry name" value="CG-1"/>
    <property type="match status" value="1"/>
</dbReference>
<dbReference type="Pfam" id="PF00612">
    <property type="entry name" value="IQ"/>
    <property type="match status" value="2"/>
</dbReference>
<dbReference type="Pfam" id="PF00023">
    <property type="entry name" value="Ank"/>
    <property type="match status" value="1"/>
</dbReference>
<dbReference type="PROSITE" id="PS50297">
    <property type="entry name" value="ANK_REP_REGION"/>
    <property type="match status" value="1"/>
</dbReference>
<organism evidence="10">
    <name type="scientific">Anthurium amnicola</name>
    <dbReference type="NCBI Taxonomy" id="1678845"/>
    <lineage>
        <taxon>Eukaryota</taxon>
        <taxon>Viridiplantae</taxon>
        <taxon>Streptophyta</taxon>
        <taxon>Embryophyta</taxon>
        <taxon>Tracheophyta</taxon>
        <taxon>Spermatophyta</taxon>
        <taxon>Magnoliopsida</taxon>
        <taxon>Liliopsida</taxon>
        <taxon>Araceae</taxon>
        <taxon>Pothoideae</taxon>
        <taxon>Potheae</taxon>
        <taxon>Anthurium</taxon>
    </lineage>
</organism>
<dbReference type="GO" id="GO:0005634">
    <property type="term" value="C:nucleus"/>
    <property type="evidence" value="ECO:0007669"/>
    <property type="project" value="UniProtKB-SubCell"/>
</dbReference>
<dbReference type="EMBL" id="GDJX01018953">
    <property type="protein sequence ID" value="JAT48983.1"/>
    <property type="molecule type" value="Transcribed_RNA"/>
</dbReference>
<dbReference type="PANTHER" id="PTHR23335:SF3">
    <property type="entry name" value="CALMODULIN-BINDING TRANSCRIPTION ACTIVATOR 5"/>
    <property type="match status" value="1"/>
</dbReference>
<evidence type="ECO:0000313" key="10">
    <source>
        <dbReference type="EMBL" id="JAT48983.1"/>
    </source>
</evidence>
<dbReference type="Gene3D" id="1.20.5.190">
    <property type="match status" value="1"/>
</dbReference>
<keyword evidence="4" id="KW-0010">Activator</keyword>
<dbReference type="SMART" id="SM01076">
    <property type="entry name" value="CG-1"/>
    <property type="match status" value="1"/>
</dbReference>
<dbReference type="PROSITE" id="PS51437">
    <property type="entry name" value="CG_1"/>
    <property type="match status" value="1"/>
</dbReference>
<dbReference type="InterPro" id="IPR005559">
    <property type="entry name" value="CG-1_dom"/>
</dbReference>
<feature type="repeat" description="ANK" evidence="7">
    <location>
        <begin position="644"/>
        <end position="676"/>
    </location>
</feature>
<dbReference type="GO" id="GO:0003690">
    <property type="term" value="F:double-stranded DNA binding"/>
    <property type="evidence" value="ECO:0007669"/>
    <property type="project" value="TreeGrafter"/>
</dbReference>
<dbReference type="InterPro" id="IPR002110">
    <property type="entry name" value="Ankyrin_rpt"/>
</dbReference>
<dbReference type="Gene3D" id="2.60.40.10">
    <property type="entry name" value="Immunoglobulins"/>
    <property type="match status" value="1"/>
</dbReference>
<keyword evidence="3 7" id="KW-0040">ANK repeat</keyword>
<evidence type="ECO:0000256" key="1">
    <source>
        <dbReference type="ARBA" id="ARBA00004123"/>
    </source>
</evidence>
<dbReference type="SMART" id="SM00248">
    <property type="entry name" value="ANK"/>
    <property type="match status" value="1"/>
</dbReference>
<dbReference type="InterPro" id="IPR000048">
    <property type="entry name" value="IQ_motif_EF-hand-BS"/>
</dbReference>
<dbReference type="SUPFAM" id="SSF52540">
    <property type="entry name" value="P-loop containing nucleoside triphosphate hydrolases"/>
    <property type="match status" value="1"/>
</dbReference>
<evidence type="ECO:0000256" key="3">
    <source>
        <dbReference type="ARBA" id="ARBA00023043"/>
    </source>
</evidence>
<dbReference type="GO" id="GO:0003712">
    <property type="term" value="F:transcription coregulator activity"/>
    <property type="evidence" value="ECO:0007669"/>
    <property type="project" value="TreeGrafter"/>
</dbReference>
<keyword evidence="6" id="KW-0539">Nucleus</keyword>
<dbReference type="GO" id="GO:0006357">
    <property type="term" value="P:regulation of transcription by RNA polymerase II"/>
    <property type="evidence" value="ECO:0007669"/>
    <property type="project" value="TreeGrafter"/>
</dbReference>
<dbReference type="CDD" id="cd23767">
    <property type="entry name" value="IQCD"/>
    <property type="match status" value="2"/>
</dbReference>